<dbReference type="InterPro" id="IPR051820">
    <property type="entry name" value="FAD-binding_MO"/>
</dbReference>
<dbReference type="FunFam" id="3.50.50.60:FF:000228">
    <property type="entry name" value="FAD-containing monooxygenase EthA"/>
    <property type="match status" value="1"/>
</dbReference>
<evidence type="ECO:0000256" key="7">
    <source>
        <dbReference type="ARBA" id="ARBA00023033"/>
    </source>
</evidence>
<dbReference type="OrthoDB" id="312624at2"/>
<keyword evidence="5" id="KW-0521">NADP</keyword>
<dbReference type="GO" id="GO:0050660">
    <property type="term" value="F:flavin adenine dinucleotide binding"/>
    <property type="evidence" value="ECO:0007669"/>
    <property type="project" value="InterPro"/>
</dbReference>
<dbReference type="GO" id="GO:0050661">
    <property type="term" value="F:NADP binding"/>
    <property type="evidence" value="ECO:0007669"/>
    <property type="project" value="InterPro"/>
</dbReference>
<dbReference type="InterPro" id="IPR036188">
    <property type="entry name" value="FAD/NAD-bd_sf"/>
</dbReference>
<accession>A0A2K8MIX0</accession>
<organism evidence="8 9">
    <name type="scientific">Sphingomonas psychrotolerans</name>
    <dbReference type="NCBI Taxonomy" id="1327635"/>
    <lineage>
        <taxon>Bacteria</taxon>
        <taxon>Pseudomonadati</taxon>
        <taxon>Pseudomonadota</taxon>
        <taxon>Alphaproteobacteria</taxon>
        <taxon>Sphingomonadales</taxon>
        <taxon>Sphingomonadaceae</taxon>
        <taxon>Sphingomonas</taxon>
    </lineage>
</organism>
<evidence type="ECO:0000256" key="2">
    <source>
        <dbReference type="ARBA" id="ARBA00010139"/>
    </source>
</evidence>
<keyword evidence="9" id="KW-1185">Reference proteome</keyword>
<evidence type="ECO:0000313" key="8">
    <source>
        <dbReference type="EMBL" id="ATY31689.1"/>
    </source>
</evidence>
<keyword evidence="3" id="KW-0285">Flavoprotein</keyword>
<dbReference type="PANTHER" id="PTHR43872:SF1">
    <property type="entry name" value="MONOOXYGENASE, PUTATIVE (AFU_ORTHOLOGUE AFUA_8G02570)-RELATED"/>
    <property type="match status" value="1"/>
</dbReference>
<dbReference type="PANTHER" id="PTHR43872">
    <property type="entry name" value="MONOOXYGENASE, PUTATIVE (AFU_ORTHOLOGUE AFUA_8G02570)-RELATED"/>
    <property type="match status" value="1"/>
</dbReference>
<evidence type="ECO:0000256" key="4">
    <source>
        <dbReference type="ARBA" id="ARBA00022827"/>
    </source>
</evidence>
<comment type="cofactor">
    <cofactor evidence="1">
        <name>FAD</name>
        <dbReference type="ChEBI" id="CHEBI:57692"/>
    </cofactor>
</comment>
<dbReference type="SUPFAM" id="SSF51905">
    <property type="entry name" value="FAD/NAD(P)-binding domain"/>
    <property type="match status" value="1"/>
</dbReference>
<evidence type="ECO:0000256" key="6">
    <source>
        <dbReference type="ARBA" id="ARBA00023002"/>
    </source>
</evidence>
<sequence>MSEHFDVVVVGAGISGIGAGYHLQANSPTRSYVILERRDRLGGTWDLFRYPGIRSDSDMYTLGFSFKPWTEAKAIADGPAILRYLDETAREYGVDRHIRYRHGVKRADWSSADARWTVVADRDGAEVTFTCAFLFMCSGYYNYARAYTPDFPGIEDFQGRIVHPQFWSDDVDYAGKNVVVIGSGATAVTLVPELAKAAASVAMLQRSPTYIVARPSEDGIANWLRSKLPAKTAYGLTRWKNVLLQQYFFRAMRKHPDKAKKALVDMVRKELPGHDVDTHFTPRYNPWDQRLCLVPDADLFASIREGKASVVTDTIDRFTGTGIRLASGKELEADLVVTATGLEIQLLSGMPITVDGKLFEPAKHMTYKGMMFSDVPNFAISFGYTNASWTLKADLTAKYITRLLNAMHKRGMRQVTPRLAAPVEEAPFLEFTSGYVQRAAAQLPRQGSRKPWRVHQNYTLDLMALKYGGIDQEMEFSNPEPGARRAA</sequence>
<name>A0A2K8MIX0_9SPHN</name>
<dbReference type="AlphaFoldDB" id="A0A2K8MIX0"/>
<reference evidence="8 9" key="1">
    <citation type="submission" date="2017-11" db="EMBL/GenBank/DDBJ databases">
        <title>Complete genome sequence of Sphingomonas sp. Strain Cra20, a psychrotolerant potential plant growth promoting rhizobacteria.</title>
        <authorList>
            <person name="Luo Y."/>
        </authorList>
    </citation>
    <scope>NUCLEOTIDE SEQUENCE [LARGE SCALE GENOMIC DNA]</scope>
    <source>
        <strain evidence="8 9">Cra20</strain>
    </source>
</reference>
<evidence type="ECO:0000256" key="1">
    <source>
        <dbReference type="ARBA" id="ARBA00001974"/>
    </source>
</evidence>
<dbReference type="Pfam" id="PF13450">
    <property type="entry name" value="NAD_binding_8"/>
    <property type="match status" value="1"/>
</dbReference>
<evidence type="ECO:0000313" key="9">
    <source>
        <dbReference type="Proteomes" id="UP000229081"/>
    </source>
</evidence>
<dbReference type="InterPro" id="IPR020946">
    <property type="entry name" value="Flavin_mOase-like"/>
</dbReference>
<dbReference type="EMBL" id="CP024923">
    <property type="protein sequence ID" value="ATY31689.1"/>
    <property type="molecule type" value="Genomic_DNA"/>
</dbReference>
<proteinExistence type="inferred from homology"/>
<keyword evidence="6" id="KW-0560">Oxidoreductase</keyword>
<protein>
    <submittedName>
        <fullName evidence="8">FAD-containing monooxygenase EthA</fullName>
    </submittedName>
</protein>
<dbReference type="RefSeq" id="WP_100281498.1">
    <property type="nucleotide sequence ID" value="NZ_CP024923.1"/>
</dbReference>
<dbReference type="Proteomes" id="UP000229081">
    <property type="component" value="Chromosome"/>
</dbReference>
<keyword evidence="7 8" id="KW-0503">Monooxygenase</keyword>
<dbReference type="Gene3D" id="3.50.50.60">
    <property type="entry name" value="FAD/NAD(P)-binding domain"/>
    <property type="match status" value="2"/>
</dbReference>
<comment type="similarity">
    <text evidence="2">Belongs to the FAD-binding monooxygenase family.</text>
</comment>
<dbReference type="Pfam" id="PF00743">
    <property type="entry name" value="FMO-like"/>
    <property type="match status" value="1"/>
</dbReference>
<dbReference type="KEGG" id="sphc:CVN68_06665"/>
<dbReference type="GO" id="GO:0004499">
    <property type="term" value="F:N,N-dimethylaniline monooxygenase activity"/>
    <property type="evidence" value="ECO:0007669"/>
    <property type="project" value="InterPro"/>
</dbReference>
<evidence type="ECO:0000256" key="3">
    <source>
        <dbReference type="ARBA" id="ARBA00022630"/>
    </source>
</evidence>
<keyword evidence="4" id="KW-0274">FAD</keyword>
<gene>
    <name evidence="8" type="ORF">CVN68_06665</name>
</gene>
<evidence type="ECO:0000256" key="5">
    <source>
        <dbReference type="ARBA" id="ARBA00022857"/>
    </source>
</evidence>